<protein>
    <recommendedName>
        <fullName evidence="4">Type II secretion system protein GspC N-terminal domain-containing protein</fullName>
    </recommendedName>
</protein>
<evidence type="ECO:0000313" key="2">
    <source>
        <dbReference type="EMBL" id="RJF80801.1"/>
    </source>
</evidence>
<evidence type="ECO:0008006" key="4">
    <source>
        <dbReference type="Google" id="ProtNLM"/>
    </source>
</evidence>
<dbReference type="AlphaFoldDB" id="A0A418VUG2"/>
<feature type="compositionally biased region" description="Pro residues" evidence="1">
    <location>
        <begin position="77"/>
        <end position="87"/>
    </location>
</feature>
<evidence type="ECO:0000313" key="3">
    <source>
        <dbReference type="Proteomes" id="UP000284605"/>
    </source>
</evidence>
<sequence>MRVTRDRPTLAITGAILVSLGASVGIALWPAPPVTPVGPGARTGDRPGIADQQAAILAVEAYAAVFERPIFNRGRLPDPPPPSPPSSVPTLAPLRPSPDSLRDLRLVGIAISNGDRLALLRRENEDVVLRLRAGDMLGEWRVGSVDQAAVVFQADDQVFRIEFPKLPAQ</sequence>
<proteinExistence type="predicted"/>
<dbReference type="Proteomes" id="UP000284605">
    <property type="component" value="Unassembled WGS sequence"/>
</dbReference>
<accession>A0A418VUG2</accession>
<dbReference type="RefSeq" id="WP_119782851.1">
    <property type="nucleotide sequence ID" value="NZ_QYUK01000016.1"/>
</dbReference>
<organism evidence="2 3">
    <name type="scientific">Oleomonas cavernae</name>
    <dbReference type="NCBI Taxonomy" id="2320859"/>
    <lineage>
        <taxon>Bacteria</taxon>
        <taxon>Pseudomonadati</taxon>
        <taxon>Pseudomonadota</taxon>
        <taxon>Alphaproteobacteria</taxon>
        <taxon>Acetobacterales</taxon>
        <taxon>Acetobacteraceae</taxon>
        <taxon>Oleomonas</taxon>
    </lineage>
</organism>
<dbReference type="EMBL" id="QYUK01000016">
    <property type="protein sequence ID" value="RJF80801.1"/>
    <property type="molecule type" value="Genomic_DNA"/>
</dbReference>
<dbReference type="OrthoDB" id="7366781at2"/>
<gene>
    <name evidence="2" type="ORF">D3874_27350</name>
</gene>
<name>A0A418VUG2_9PROT</name>
<feature type="region of interest" description="Disordered" evidence="1">
    <location>
        <begin position="73"/>
        <end position="95"/>
    </location>
</feature>
<evidence type="ECO:0000256" key="1">
    <source>
        <dbReference type="SAM" id="MobiDB-lite"/>
    </source>
</evidence>
<keyword evidence="3" id="KW-1185">Reference proteome</keyword>
<comment type="caution">
    <text evidence="2">The sequence shown here is derived from an EMBL/GenBank/DDBJ whole genome shotgun (WGS) entry which is preliminary data.</text>
</comment>
<reference evidence="2 3" key="1">
    <citation type="submission" date="2018-09" db="EMBL/GenBank/DDBJ databases">
        <authorList>
            <person name="Zhu H."/>
        </authorList>
    </citation>
    <scope>NUCLEOTIDE SEQUENCE [LARGE SCALE GENOMIC DNA]</scope>
    <source>
        <strain evidence="2 3">K1W22B-8</strain>
    </source>
</reference>